<name>A0A8S1TAF4_9CILI</name>
<keyword evidence="2" id="KW-1185">Reference proteome</keyword>
<evidence type="ECO:0000313" key="2">
    <source>
        <dbReference type="Proteomes" id="UP000689195"/>
    </source>
</evidence>
<accession>A0A8S1TAF4</accession>
<evidence type="ECO:0000313" key="1">
    <source>
        <dbReference type="EMBL" id="CAD8148234.1"/>
    </source>
</evidence>
<comment type="caution">
    <text evidence="1">The sequence shown here is derived from an EMBL/GenBank/DDBJ whole genome shotgun (WGS) entry which is preliminary data.</text>
</comment>
<reference evidence="1" key="1">
    <citation type="submission" date="2021-01" db="EMBL/GenBank/DDBJ databases">
        <authorList>
            <consortium name="Genoscope - CEA"/>
            <person name="William W."/>
        </authorList>
    </citation>
    <scope>NUCLEOTIDE SEQUENCE</scope>
</reference>
<protein>
    <submittedName>
        <fullName evidence="1">Uncharacterized protein</fullName>
    </submittedName>
</protein>
<sequence>MPDIFKFTNQDCFKTLVQEYSQFQFLFTYFIVKTKHLHIQRMNVDMKIMKSQFYQILLIKMIMAYVQIYKHCLRRSNIVLIDIDVSQS</sequence>
<organism evidence="1 2">
    <name type="scientific">Paramecium pentaurelia</name>
    <dbReference type="NCBI Taxonomy" id="43138"/>
    <lineage>
        <taxon>Eukaryota</taxon>
        <taxon>Sar</taxon>
        <taxon>Alveolata</taxon>
        <taxon>Ciliophora</taxon>
        <taxon>Intramacronucleata</taxon>
        <taxon>Oligohymenophorea</taxon>
        <taxon>Peniculida</taxon>
        <taxon>Parameciidae</taxon>
        <taxon>Paramecium</taxon>
    </lineage>
</organism>
<proteinExistence type="predicted"/>
<gene>
    <name evidence="1" type="ORF">PPENT_87.1.T0170378</name>
</gene>
<dbReference type="Proteomes" id="UP000689195">
    <property type="component" value="Unassembled WGS sequence"/>
</dbReference>
<dbReference type="AlphaFoldDB" id="A0A8S1TAF4"/>
<dbReference type="EMBL" id="CAJJDO010000017">
    <property type="protein sequence ID" value="CAD8148234.1"/>
    <property type="molecule type" value="Genomic_DNA"/>
</dbReference>